<dbReference type="EMBL" id="LCBL01000003">
    <property type="protein sequence ID" value="KKS09071.1"/>
    <property type="molecule type" value="Genomic_DNA"/>
</dbReference>
<proteinExistence type="predicted"/>
<dbReference type="InterPro" id="IPR051599">
    <property type="entry name" value="Cell_Envelope_Assoc"/>
</dbReference>
<dbReference type="GO" id="GO:0005886">
    <property type="term" value="C:plasma membrane"/>
    <property type="evidence" value="ECO:0007669"/>
    <property type="project" value="TreeGrafter"/>
</dbReference>
<dbReference type="Proteomes" id="UP000033869">
    <property type="component" value="Unassembled WGS sequence"/>
</dbReference>
<dbReference type="Gene3D" id="3.40.50.620">
    <property type="entry name" value="HUPs"/>
    <property type="match status" value="1"/>
</dbReference>
<evidence type="ECO:0000313" key="3">
    <source>
        <dbReference type="EMBL" id="KKS09071.1"/>
    </source>
</evidence>
<comment type="caution">
    <text evidence="3">The sequence shown here is derived from an EMBL/GenBank/DDBJ whole genome shotgun (WGS) entry which is preliminary data.</text>
</comment>
<accession>A0A0G0YHN0</accession>
<dbReference type="InterPro" id="IPR014729">
    <property type="entry name" value="Rossmann-like_a/b/a_fold"/>
</dbReference>
<name>A0A0G0YHN0_UNCC2</name>
<sequence length="197" mass="22433">MKSLKWFFMIIAIFIVPITLIGMFFSLGFWLSPQDDLLKSDAIIVISGGETEARTKEGIKLLNENLGGYIIFSGAAEDKGISNAAAMKKIALEQNVPKDKILMEEESKTTYENAKNVKEILEEKSIKKIILVTSPYHQKRAYLTFRSVLGDSYQILNHSAIDSTWRRSKWWQNPGSVELTLREGYRLLYIKLSGSYE</sequence>
<dbReference type="PANTHER" id="PTHR30336">
    <property type="entry name" value="INNER MEMBRANE PROTEIN, PROBABLE PERMEASE"/>
    <property type="match status" value="1"/>
</dbReference>
<dbReference type="InterPro" id="IPR003848">
    <property type="entry name" value="DUF218"/>
</dbReference>
<dbReference type="CDD" id="cd06259">
    <property type="entry name" value="YdcF-like"/>
    <property type="match status" value="1"/>
</dbReference>
<keyword evidence="1" id="KW-1133">Transmembrane helix</keyword>
<dbReference type="AlphaFoldDB" id="A0A0G0YHN0"/>
<dbReference type="Pfam" id="PF02698">
    <property type="entry name" value="DUF218"/>
    <property type="match status" value="1"/>
</dbReference>
<keyword evidence="1" id="KW-0812">Transmembrane</keyword>
<keyword evidence="1" id="KW-0472">Membrane</keyword>
<dbReference type="PANTHER" id="PTHR30336:SF4">
    <property type="entry name" value="ENVELOPE BIOGENESIS FACTOR ELYC"/>
    <property type="match status" value="1"/>
</dbReference>
<dbReference type="GO" id="GO:0043164">
    <property type="term" value="P:Gram-negative-bacterium-type cell wall biogenesis"/>
    <property type="evidence" value="ECO:0007669"/>
    <property type="project" value="TreeGrafter"/>
</dbReference>
<gene>
    <name evidence="3" type="ORF">UU65_C0003G0126</name>
</gene>
<feature type="domain" description="DUF218" evidence="2">
    <location>
        <begin position="41"/>
        <end position="148"/>
    </location>
</feature>
<evidence type="ECO:0000259" key="2">
    <source>
        <dbReference type="Pfam" id="PF02698"/>
    </source>
</evidence>
<evidence type="ECO:0000256" key="1">
    <source>
        <dbReference type="SAM" id="Phobius"/>
    </source>
</evidence>
<organism evidence="3 4">
    <name type="scientific">candidate division CPR2 bacterium GW2011_GWC1_41_48</name>
    <dbReference type="NCBI Taxonomy" id="1618344"/>
    <lineage>
        <taxon>Bacteria</taxon>
        <taxon>Bacteria division CPR2</taxon>
    </lineage>
</organism>
<reference evidence="3 4" key="1">
    <citation type="journal article" date="2015" name="Nature">
        <title>rRNA introns, odd ribosomes, and small enigmatic genomes across a large radiation of phyla.</title>
        <authorList>
            <person name="Brown C.T."/>
            <person name="Hug L.A."/>
            <person name="Thomas B.C."/>
            <person name="Sharon I."/>
            <person name="Castelle C.J."/>
            <person name="Singh A."/>
            <person name="Wilkins M.J."/>
            <person name="Williams K.H."/>
            <person name="Banfield J.F."/>
        </authorList>
    </citation>
    <scope>NUCLEOTIDE SEQUENCE [LARGE SCALE GENOMIC DNA]</scope>
</reference>
<evidence type="ECO:0000313" key="4">
    <source>
        <dbReference type="Proteomes" id="UP000033869"/>
    </source>
</evidence>
<dbReference type="GO" id="GO:0000270">
    <property type="term" value="P:peptidoglycan metabolic process"/>
    <property type="evidence" value="ECO:0007669"/>
    <property type="project" value="TreeGrafter"/>
</dbReference>
<protein>
    <recommendedName>
        <fullName evidence="2">DUF218 domain-containing protein</fullName>
    </recommendedName>
</protein>
<feature type="transmembrane region" description="Helical" evidence="1">
    <location>
        <begin position="6"/>
        <end position="31"/>
    </location>
</feature>